<dbReference type="Pfam" id="PF01963">
    <property type="entry name" value="TraB_PrgY_gumN"/>
    <property type="match status" value="1"/>
</dbReference>
<dbReference type="InterPro" id="IPR005230">
    <property type="entry name" value="TraB_bac"/>
</dbReference>
<dbReference type="PANTHER" id="PTHR21530">
    <property type="entry name" value="PHEROMONE SHUTDOWN PROTEIN"/>
    <property type="match status" value="1"/>
</dbReference>
<comment type="caution">
    <text evidence="2">The sequence shown here is derived from an EMBL/GenBank/DDBJ whole genome shotgun (WGS) entry which is preliminary data.</text>
</comment>
<dbReference type="AlphaFoldDB" id="A0A968G970"/>
<dbReference type="NCBIfam" id="TIGR00261">
    <property type="entry name" value="traB"/>
    <property type="match status" value="1"/>
</dbReference>
<keyword evidence="1" id="KW-0472">Membrane</keyword>
<accession>A0A968G970</accession>
<proteinExistence type="predicted"/>
<keyword evidence="1" id="KW-0812">Transmembrane</keyword>
<dbReference type="EMBL" id="JAATLJ010000001">
    <property type="protein sequence ID" value="NIZ40893.1"/>
    <property type="molecule type" value="Genomic_DNA"/>
</dbReference>
<dbReference type="InterPro" id="IPR046345">
    <property type="entry name" value="TraB_PrgY-like"/>
</dbReference>
<feature type="transmembrane region" description="Helical" evidence="1">
    <location>
        <begin position="254"/>
        <end position="272"/>
    </location>
</feature>
<feature type="transmembrane region" description="Helical" evidence="1">
    <location>
        <begin position="363"/>
        <end position="386"/>
    </location>
</feature>
<gene>
    <name evidence="2" type="ORF">HCT14_05170</name>
</gene>
<evidence type="ECO:0000313" key="3">
    <source>
        <dbReference type="Proteomes" id="UP000711995"/>
    </source>
</evidence>
<dbReference type="RefSeq" id="WP_167700480.1">
    <property type="nucleotide sequence ID" value="NZ_CP118174.1"/>
</dbReference>
<dbReference type="PANTHER" id="PTHR21530:SF7">
    <property type="entry name" value="TRAB DOMAIN-CONTAINING PROTEIN"/>
    <property type="match status" value="1"/>
</dbReference>
<reference evidence="2 3" key="1">
    <citation type="submission" date="2020-03" db="EMBL/GenBank/DDBJ databases">
        <title>Spirochaetal bacteria isolated from arthropods constitute a novel genus Entomospira genus novum within the order Spirochaetales.</title>
        <authorList>
            <person name="Grana-Miraglia L."/>
            <person name="Sikutova S."/>
            <person name="Fingerle V."/>
            <person name="Sing A."/>
            <person name="Castillo-Ramirez S."/>
            <person name="Margos G."/>
            <person name="Rudolf I."/>
        </authorList>
    </citation>
    <scope>NUCLEOTIDE SEQUENCE [LARGE SCALE GENOMIC DNA]</scope>
    <source>
        <strain evidence="2 3">BR193</strain>
    </source>
</reference>
<name>A0A968G970_9SPIO</name>
<feature type="transmembrane region" description="Helical" evidence="1">
    <location>
        <begin position="284"/>
        <end position="304"/>
    </location>
</feature>
<keyword evidence="1" id="KW-1133">Transmembrane helix</keyword>
<dbReference type="Proteomes" id="UP000711995">
    <property type="component" value="Unassembled WGS sequence"/>
</dbReference>
<evidence type="ECO:0000256" key="1">
    <source>
        <dbReference type="SAM" id="Phobius"/>
    </source>
</evidence>
<evidence type="ECO:0000313" key="2">
    <source>
        <dbReference type="EMBL" id="NIZ40893.1"/>
    </source>
</evidence>
<keyword evidence="3" id="KW-1185">Reference proteome</keyword>
<protein>
    <submittedName>
        <fullName evidence="2">TraB/GumN family protein</fullName>
    </submittedName>
</protein>
<feature type="transmembrane region" description="Helical" evidence="1">
    <location>
        <begin position="310"/>
        <end position="333"/>
    </location>
</feature>
<sequence length="392" mass="43605">MQDNQPLLKTIQLKNNDTIYLLGTAHVSSQSVKDVREVAISRNVDAIAIEIDSDRLANMMDTKKWRELDISTILKRKQGFLLLSNLALSAFQKRIGNDNGVEPGSDMKEAVIVATELNITPTLADRKVSITLRRVWRMSSFWQKMNLLVSLFFGVKEDKVTEADIESLKENDLLSQMMEELAKEFPSVKSVLIDERDTYLAYNIYHMQGKRRLAVVGAGHMEGIAKWIESMESGEQVDISPLDEVPAPTILSKIFPYAISLVLIGILLYVLLTKNNSGERIDVAFTWILANTIPAVIGAVVALAHPLTMLVAGIVAPITSFIPVLSAGLLAGITQANIRKPRAGDFEDIHEDFSKFKFYKNRVLQILMVFTLVNLGGFLGTILGLYKVVSKI</sequence>
<organism evidence="2 3">
    <name type="scientific">Entomospira entomophila</name>
    <dbReference type="NCBI Taxonomy" id="2719988"/>
    <lineage>
        <taxon>Bacteria</taxon>
        <taxon>Pseudomonadati</taxon>
        <taxon>Spirochaetota</taxon>
        <taxon>Spirochaetia</taxon>
        <taxon>Spirochaetales</taxon>
        <taxon>Spirochaetaceae</taxon>
        <taxon>Entomospira</taxon>
    </lineage>
</organism>
<dbReference type="InterPro" id="IPR002816">
    <property type="entry name" value="TraB/PrgY/GumN_fam"/>
</dbReference>
<dbReference type="CDD" id="cd14726">
    <property type="entry name" value="TraB_PrgY-like"/>
    <property type="match status" value="1"/>
</dbReference>